<dbReference type="Pfam" id="PF02195">
    <property type="entry name" value="ParB_N"/>
    <property type="match status" value="1"/>
</dbReference>
<comment type="similarity">
    <text evidence="1">Belongs to the ParB family.</text>
</comment>
<dbReference type="InterPro" id="IPR057240">
    <property type="entry name" value="ParB_dimer_C"/>
</dbReference>
<comment type="function">
    <text evidence="5">Involved in chromosome partition. Localize to both poles of the predivisional cell following completion of DNA replication. Binds to the DNA origin of replication.</text>
</comment>
<dbReference type="GO" id="GO:0003677">
    <property type="term" value="F:DNA binding"/>
    <property type="evidence" value="ECO:0007669"/>
    <property type="project" value="UniProtKB-KW"/>
</dbReference>
<dbReference type="FunFam" id="1.10.10.2830:FF:000001">
    <property type="entry name" value="Chromosome partitioning protein ParB"/>
    <property type="match status" value="1"/>
</dbReference>
<keyword evidence="8" id="KW-1185">Reference proteome</keyword>
<feature type="domain" description="ParB-like N-terminal" evidence="6">
    <location>
        <begin position="17"/>
        <end position="112"/>
    </location>
</feature>
<dbReference type="EMBL" id="FNYH01000003">
    <property type="protein sequence ID" value="SEI52271.1"/>
    <property type="molecule type" value="Genomic_DNA"/>
</dbReference>
<evidence type="ECO:0000256" key="1">
    <source>
        <dbReference type="ARBA" id="ARBA00006295"/>
    </source>
</evidence>
<evidence type="ECO:0000259" key="6">
    <source>
        <dbReference type="SMART" id="SM00470"/>
    </source>
</evidence>
<evidence type="ECO:0000256" key="4">
    <source>
        <dbReference type="ARBA" id="ARBA00023125"/>
    </source>
</evidence>
<gene>
    <name evidence="7" type="ORF">SAMN05421831_103175</name>
</gene>
<dbReference type="FunFam" id="3.90.1530.30:FF:000001">
    <property type="entry name" value="Chromosome partitioning protein ParB"/>
    <property type="match status" value="1"/>
</dbReference>
<dbReference type="NCBIfam" id="TIGR00180">
    <property type="entry name" value="parB_part"/>
    <property type="match status" value="1"/>
</dbReference>
<proteinExistence type="inferred from homology"/>
<dbReference type="PANTHER" id="PTHR33375">
    <property type="entry name" value="CHROMOSOME-PARTITIONING PROTEIN PARB-RELATED"/>
    <property type="match status" value="1"/>
</dbReference>
<evidence type="ECO:0000256" key="5">
    <source>
        <dbReference type="ARBA" id="ARBA00025472"/>
    </source>
</evidence>
<name>A0A1H6R8W7_9GAMM</name>
<dbReference type="Pfam" id="PF17762">
    <property type="entry name" value="HTH_ParB"/>
    <property type="match status" value="1"/>
</dbReference>
<dbReference type="InterPro" id="IPR041468">
    <property type="entry name" value="HTH_ParB/Spo0J"/>
</dbReference>
<dbReference type="GO" id="GO:0007059">
    <property type="term" value="P:chromosome segregation"/>
    <property type="evidence" value="ECO:0007669"/>
    <property type="project" value="UniProtKB-KW"/>
</dbReference>
<dbReference type="CDD" id="cd16393">
    <property type="entry name" value="SPO0J_N"/>
    <property type="match status" value="1"/>
</dbReference>
<dbReference type="AlphaFoldDB" id="A0A1H6R8W7"/>
<protein>
    <recommendedName>
        <fullName evidence="2">Probable chromosome-partitioning protein ParB</fullName>
    </recommendedName>
</protein>
<dbReference type="Proteomes" id="UP000242999">
    <property type="component" value="Unassembled WGS sequence"/>
</dbReference>
<dbReference type="Gene3D" id="1.10.10.2830">
    <property type="match status" value="1"/>
</dbReference>
<organism evidence="7 8">
    <name type="scientific">Allopseudospirillum japonicum</name>
    <dbReference type="NCBI Taxonomy" id="64971"/>
    <lineage>
        <taxon>Bacteria</taxon>
        <taxon>Pseudomonadati</taxon>
        <taxon>Pseudomonadota</taxon>
        <taxon>Gammaproteobacteria</taxon>
        <taxon>Oceanospirillales</taxon>
        <taxon>Oceanospirillaceae</taxon>
        <taxon>Allopseudospirillum</taxon>
    </lineage>
</organism>
<dbReference type="SMART" id="SM00470">
    <property type="entry name" value="ParB"/>
    <property type="match status" value="1"/>
</dbReference>
<dbReference type="OrthoDB" id="9802051at2"/>
<reference evidence="8" key="1">
    <citation type="submission" date="2016-10" db="EMBL/GenBank/DDBJ databases">
        <authorList>
            <person name="Varghese N."/>
            <person name="Submissions S."/>
        </authorList>
    </citation>
    <scope>NUCLEOTIDE SEQUENCE [LARGE SCALE GENOMIC DNA]</scope>
    <source>
        <strain evidence="8">DSM 7165</strain>
    </source>
</reference>
<evidence type="ECO:0000313" key="7">
    <source>
        <dbReference type="EMBL" id="SEI52271.1"/>
    </source>
</evidence>
<evidence type="ECO:0000256" key="3">
    <source>
        <dbReference type="ARBA" id="ARBA00022829"/>
    </source>
</evidence>
<keyword evidence="4" id="KW-0238">DNA-binding</keyword>
<dbReference type="InterPro" id="IPR036086">
    <property type="entry name" value="ParB/Sulfiredoxin_sf"/>
</dbReference>
<evidence type="ECO:0000313" key="8">
    <source>
        <dbReference type="Proteomes" id="UP000242999"/>
    </source>
</evidence>
<evidence type="ECO:0000256" key="2">
    <source>
        <dbReference type="ARBA" id="ARBA00022372"/>
    </source>
</evidence>
<keyword evidence="3" id="KW-0159">Chromosome partition</keyword>
<accession>A0A1H6R8W7</accession>
<dbReference type="Pfam" id="PF23552">
    <property type="entry name" value="ParB_C"/>
    <property type="match status" value="1"/>
</dbReference>
<dbReference type="STRING" id="64971.SAMN05421831_103175"/>
<dbReference type="InterPro" id="IPR050336">
    <property type="entry name" value="Chromosome_partition/occlusion"/>
</dbReference>
<dbReference type="GO" id="GO:0045881">
    <property type="term" value="P:positive regulation of sporulation resulting in formation of a cellular spore"/>
    <property type="evidence" value="ECO:0007669"/>
    <property type="project" value="TreeGrafter"/>
</dbReference>
<dbReference type="Gene3D" id="3.90.1530.30">
    <property type="match status" value="1"/>
</dbReference>
<dbReference type="SUPFAM" id="SSF109709">
    <property type="entry name" value="KorB DNA-binding domain-like"/>
    <property type="match status" value="1"/>
</dbReference>
<dbReference type="SUPFAM" id="SSF110849">
    <property type="entry name" value="ParB/Sulfiredoxin"/>
    <property type="match status" value="1"/>
</dbReference>
<sequence length="274" mass="30816">MKDPQPVPASAKSGRLQYLPIAAIQPNPQQPRQEIHPQALQELAASLQAQGILQPLVVTSLPATSDTAQKYQLIAGERRWRAAQYLGWQSVPVLIREAQQDQILALALIENIQREALNPVEEAQALKRLQEEYQYSQQQIADAIGRSRSTVANLLRLLKLPRPVLEWLTIGALDQGHARALLALPKEQQIAGAREVIDKSLSVRQTEALVKRWLQQLPQPKTHVQDQDLLQLQAHLSEYLGTPVDIKHTKQGQGRLVIHYASLHMLDHILKCLR</sequence>
<dbReference type="InterPro" id="IPR003115">
    <property type="entry name" value="ParB_N"/>
</dbReference>
<dbReference type="PANTHER" id="PTHR33375:SF1">
    <property type="entry name" value="CHROMOSOME-PARTITIONING PROTEIN PARB-RELATED"/>
    <property type="match status" value="1"/>
</dbReference>
<dbReference type="InterPro" id="IPR004437">
    <property type="entry name" value="ParB/RepB/Spo0J"/>
</dbReference>
<dbReference type="GO" id="GO:0005694">
    <property type="term" value="C:chromosome"/>
    <property type="evidence" value="ECO:0007669"/>
    <property type="project" value="TreeGrafter"/>
</dbReference>